<evidence type="ECO:0000256" key="1">
    <source>
        <dbReference type="SAM" id="Phobius"/>
    </source>
</evidence>
<proteinExistence type="predicted"/>
<evidence type="ECO:0000313" key="2">
    <source>
        <dbReference type="EMBL" id="ALI04377.1"/>
    </source>
</evidence>
<reference evidence="2 3" key="2">
    <citation type="journal article" date="2018" name="Nature">
        <title>Mutant phenotypes for thousands of bacterial genes of unknown function.</title>
        <authorList>
            <person name="Price M.N."/>
            <person name="Wetmore K.M."/>
            <person name="Waters R.J."/>
            <person name="Callaghan M."/>
            <person name="Ray J."/>
            <person name="Liu H."/>
            <person name="Kuehl J.V."/>
            <person name="Melnyk R.A."/>
            <person name="Lamson J.S."/>
            <person name="Suh Y."/>
            <person name="Carlson H.K."/>
            <person name="Esquivel Z."/>
            <person name="Sadeeshkumar H."/>
            <person name="Chakraborty R."/>
            <person name="Zane G.M."/>
            <person name="Rubin B.E."/>
            <person name="Wall J.D."/>
            <person name="Visel A."/>
            <person name="Bristow J."/>
            <person name="Blow M.J."/>
            <person name="Arkin A.P."/>
            <person name="Deutschbauer A.M."/>
        </authorList>
    </citation>
    <scope>NUCLEOTIDE SEQUENCE [LARGE SCALE GENOMIC DNA]</scope>
    <source>
        <strain evidence="2 3">FW300-N2E3</strain>
    </source>
</reference>
<evidence type="ECO:0000313" key="3">
    <source>
        <dbReference type="Proteomes" id="UP000066487"/>
    </source>
</evidence>
<keyword evidence="1" id="KW-0812">Transmembrane</keyword>
<keyword evidence="1" id="KW-1133">Transmembrane helix</keyword>
<name>A0A0N9VZL3_PSEFL</name>
<reference evidence="3" key="1">
    <citation type="submission" date="2015-09" db="EMBL/GenBank/DDBJ databases">
        <title>Whole genome sequence of Pseudomonas fluorescens FW300-N2E3.</title>
        <authorList>
            <person name="Ray J."/>
            <person name="Melnyk R."/>
            <person name="Deutschbauer A."/>
        </authorList>
    </citation>
    <scope>NUCLEOTIDE SEQUENCE [LARGE SCALE GENOMIC DNA]</scope>
    <source>
        <strain evidence="3">FW300-N2E3</strain>
    </source>
</reference>
<feature type="transmembrane region" description="Helical" evidence="1">
    <location>
        <begin position="6"/>
        <end position="29"/>
    </location>
</feature>
<feature type="transmembrane region" description="Helical" evidence="1">
    <location>
        <begin position="36"/>
        <end position="56"/>
    </location>
</feature>
<organism evidence="2 3">
    <name type="scientific">Pseudomonas fluorescens</name>
    <dbReference type="NCBI Taxonomy" id="294"/>
    <lineage>
        <taxon>Bacteria</taxon>
        <taxon>Pseudomonadati</taxon>
        <taxon>Pseudomonadota</taxon>
        <taxon>Gammaproteobacteria</taxon>
        <taxon>Pseudomonadales</taxon>
        <taxon>Pseudomonadaceae</taxon>
        <taxon>Pseudomonas</taxon>
    </lineage>
</organism>
<dbReference type="AlphaFoldDB" id="A0A0N9VZL3"/>
<keyword evidence="1" id="KW-0472">Membrane</keyword>
<accession>A0A0N9VZL3</accession>
<gene>
    <name evidence="2" type="ORF">AO353_26165</name>
</gene>
<protein>
    <submittedName>
        <fullName evidence="2">Uncharacterized protein</fullName>
    </submittedName>
</protein>
<dbReference type="EMBL" id="CP012830">
    <property type="protein sequence ID" value="ALI04377.1"/>
    <property type="molecule type" value="Genomic_DNA"/>
</dbReference>
<sequence length="62" mass="6539">MKLAKFMWIVTVFMSLIGAVVGFGGMILAKSAPQEAAAAAMGLTCAVIPYCIARAFTELRSL</sequence>
<dbReference type="Proteomes" id="UP000066487">
    <property type="component" value="Chromosome"/>
</dbReference>